<proteinExistence type="predicted"/>
<dbReference type="EMBL" id="JAMKFB020000001">
    <property type="protein sequence ID" value="KAL0203520.1"/>
    <property type="molecule type" value="Genomic_DNA"/>
</dbReference>
<sequence length="90" mass="10399">MKHLKFVLLLAIAANFWECGDAKFGEKGELSPRRRRCYDGSLPKRLKKKERKLSLEGSGGGEVCHRLYPRVSCCPSRRAPYQILHRRDAR</sequence>
<evidence type="ECO:0000313" key="2">
    <source>
        <dbReference type="EMBL" id="KAL0203520.1"/>
    </source>
</evidence>
<dbReference type="AlphaFoldDB" id="A0ABD0RY93"/>
<protein>
    <recommendedName>
        <fullName evidence="4">Secreted protein</fullName>
    </recommendedName>
</protein>
<comment type="caution">
    <text evidence="2">The sequence shown here is derived from an EMBL/GenBank/DDBJ whole genome shotgun (WGS) entry which is preliminary data.</text>
</comment>
<keyword evidence="3" id="KW-1185">Reference proteome</keyword>
<evidence type="ECO:0000313" key="3">
    <source>
        <dbReference type="Proteomes" id="UP001529510"/>
    </source>
</evidence>
<reference evidence="2 3" key="1">
    <citation type="submission" date="2024-05" db="EMBL/GenBank/DDBJ databases">
        <title>Genome sequencing and assembly of Indian major carp, Cirrhinus mrigala (Hamilton, 1822).</title>
        <authorList>
            <person name="Mohindra V."/>
            <person name="Chowdhury L.M."/>
            <person name="Lal K."/>
            <person name="Jena J.K."/>
        </authorList>
    </citation>
    <scope>NUCLEOTIDE SEQUENCE [LARGE SCALE GENOMIC DNA]</scope>
    <source>
        <strain evidence="2">CM1030</strain>
        <tissue evidence="2">Blood</tissue>
    </source>
</reference>
<evidence type="ECO:0000256" key="1">
    <source>
        <dbReference type="SAM" id="SignalP"/>
    </source>
</evidence>
<keyword evidence="1" id="KW-0732">Signal</keyword>
<feature type="signal peptide" evidence="1">
    <location>
        <begin position="1"/>
        <end position="22"/>
    </location>
</feature>
<organism evidence="2 3">
    <name type="scientific">Cirrhinus mrigala</name>
    <name type="common">Mrigala</name>
    <dbReference type="NCBI Taxonomy" id="683832"/>
    <lineage>
        <taxon>Eukaryota</taxon>
        <taxon>Metazoa</taxon>
        <taxon>Chordata</taxon>
        <taxon>Craniata</taxon>
        <taxon>Vertebrata</taxon>
        <taxon>Euteleostomi</taxon>
        <taxon>Actinopterygii</taxon>
        <taxon>Neopterygii</taxon>
        <taxon>Teleostei</taxon>
        <taxon>Ostariophysi</taxon>
        <taxon>Cypriniformes</taxon>
        <taxon>Cyprinidae</taxon>
        <taxon>Labeoninae</taxon>
        <taxon>Labeonini</taxon>
        <taxon>Cirrhinus</taxon>
    </lineage>
</organism>
<evidence type="ECO:0008006" key="4">
    <source>
        <dbReference type="Google" id="ProtNLM"/>
    </source>
</evidence>
<feature type="non-terminal residue" evidence="2">
    <location>
        <position position="90"/>
    </location>
</feature>
<name>A0ABD0RY93_CIRMR</name>
<accession>A0ABD0RY93</accession>
<dbReference type="Proteomes" id="UP001529510">
    <property type="component" value="Unassembled WGS sequence"/>
</dbReference>
<gene>
    <name evidence="2" type="ORF">M9458_001538</name>
</gene>
<feature type="chain" id="PRO_5044858136" description="Secreted protein" evidence="1">
    <location>
        <begin position="23"/>
        <end position="90"/>
    </location>
</feature>